<organism evidence="2 3">
    <name type="scientific">Candidatus Roizmanbacteria bacterium CG22_combo_CG10-13_8_21_14_all_38_20</name>
    <dbReference type="NCBI Taxonomy" id="1974862"/>
    <lineage>
        <taxon>Bacteria</taxon>
        <taxon>Candidatus Roizmaniibacteriota</taxon>
    </lineage>
</organism>
<protein>
    <recommendedName>
        <fullName evidence="1">PIN domain-containing protein</fullName>
    </recommendedName>
</protein>
<name>A0A2H0BVL4_9BACT</name>
<dbReference type="SUPFAM" id="SSF88723">
    <property type="entry name" value="PIN domain-like"/>
    <property type="match status" value="1"/>
</dbReference>
<dbReference type="InterPro" id="IPR029060">
    <property type="entry name" value="PIN-like_dom_sf"/>
</dbReference>
<gene>
    <name evidence="2" type="ORF">COW99_02775</name>
</gene>
<dbReference type="Gene3D" id="3.40.50.1010">
    <property type="entry name" value="5'-nuclease"/>
    <property type="match status" value="1"/>
</dbReference>
<dbReference type="Proteomes" id="UP000231246">
    <property type="component" value="Unassembled WGS sequence"/>
</dbReference>
<dbReference type="InterPro" id="IPR002716">
    <property type="entry name" value="PIN_dom"/>
</dbReference>
<sequence length="141" mass="16504">MRIFLDTNIFLRYFTKDNQKMYDAVEIIFQLNDQSQVHLATSTIVLTEVMFTLRSLYRLNKKIISQHVESILEIKNLLLIDQTNFQQAYRLHKKSGEKIADCLIVTQVSSRYALCSFDQGLSKIIGEKRFVTPEKVVSLRR</sequence>
<evidence type="ECO:0000313" key="2">
    <source>
        <dbReference type="EMBL" id="PIP61671.1"/>
    </source>
</evidence>
<evidence type="ECO:0000259" key="1">
    <source>
        <dbReference type="SMART" id="SM00670"/>
    </source>
</evidence>
<dbReference type="EMBL" id="PCTA01000019">
    <property type="protein sequence ID" value="PIP61671.1"/>
    <property type="molecule type" value="Genomic_DNA"/>
</dbReference>
<proteinExistence type="predicted"/>
<reference evidence="2 3" key="1">
    <citation type="submission" date="2017-09" db="EMBL/GenBank/DDBJ databases">
        <title>Depth-based differentiation of microbial function through sediment-hosted aquifers and enrichment of novel symbionts in the deep terrestrial subsurface.</title>
        <authorList>
            <person name="Probst A.J."/>
            <person name="Ladd B."/>
            <person name="Jarett J.K."/>
            <person name="Geller-Mcgrath D.E."/>
            <person name="Sieber C.M."/>
            <person name="Emerson J.B."/>
            <person name="Anantharaman K."/>
            <person name="Thomas B.C."/>
            <person name="Malmstrom R."/>
            <person name="Stieglmeier M."/>
            <person name="Klingl A."/>
            <person name="Woyke T."/>
            <person name="Ryan C.M."/>
            <person name="Banfield J.F."/>
        </authorList>
    </citation>
    <scope>NUCLEOTIDE SEQUENCE [LARGE SCALE GENOMIC DNA]</scope>
    <source>
        <strain evidence="2">CG22_combo_CG10-13_8_21_14_all_38_20</strain>
    </source>
</reference>
<accession>A0A2H0BVL4</accession>
<comment type="caution">
    <text evidence="2">The sequence shown here is derived from an EMBL/GenBank/DDBJ whole genome shotgun (WGS) entry which is preliminary data.</text>
</comment>
<dbReference type="SMART" id="SM00670">
    <property type="entry name" value="PINc"/>
    <property type="match status" value="1"/>
</dbReference>
<evidence type="ECO:0000313" key="3">
    <source>
        <dbReference type="Proteomes" id="UP000231246"/>
    </source>
</evidence>
<feature type="domain" description="PIN" evidence="1">
    <location>
        <begin position="1"/>
        <end position="123"/>
    </location>
</feature>
<dbReference type="Pfam" id="PF01850">
    <property type="entry name" value="PIN"/>
    <property type="match status" value="1"/>
</dbReference>
<dbReference type="PANTHER" id="PTHR39664:SF2">
    <property type="entry name" value="NUCLEIC ACID-BINDING PROTEIN, CONTAINING PIN DOMAIN-RELATED"/>
    <property type="match status" value="1"/>
</dbReference>
<dbReference type="AlphaFoldDB" id="A0A2H0BVL4"/>
<dbReference type="PANTHER" id="PTHR39664">
    <property type="match status" value="1"/>
</dbReference>